<feature type="domain" description="PucR C-terminal helix-turn-helix" evidence="1">
    <location>
        <begin position="460"/>
        <end position="512"/>
    </location>
</feature>
<sequence>MPTLGSLPTQHPDLELTFVWPRNTVPHHGERITGLTILRLDELLENGAPRRLDAGALIFVAGAMPFRIRGRIAVAIEEVLRQMSLDGCVGLVVTVAEGVSQPFPQSLRDMSDLLEIPLLMTTASADRWADVHTSIQQARLAIAERRASQLNALVQQLPAQLADPKAMQRIASWLARALDVQVLVSEPDRVLAASPPTAAEHLAQAIIRQSVEGGAPESPSAPHTQLISLAPTSGADTVLAVARRTPFDEAEIRLLRHAAKLLGLVDQARREYHVAADASRAVRTAAVQLLLDGEVDKARRVMEQMAPGLLDTETARLFVVTTEPAHRDTAVRLCETATAGRALAVADPRERNRVVVIQPVRESEPDENVPGELIRLVSAPGPVSSLGGSGVYSMSLLGEALNEAGTAQRFALHQPDSVALSVQHTDLVSLLCQHDAQRWARQLLHPLMESDVQWEQMRETLPTALAYPYTVAARRLDLHRNTVTRRVARAAQLLDMDFTTIGDRIAVGLALELVTHREPPETALRGGQVPTLHQLLAAPQIRAWAETLLSAAREDRRNLLATAAAWLTFDAHLEPTARALGLSEVTVRTHLRALETHMARDLSSLNGMRDLQFALNIVTGEPNIRDIGRQLCAAA</sequence>
<dbReference type="Gene3D" id="1.10.10.2840">
    <property type="entry name" value="PucR C-terminal helix-turn-helix domain"/>
    <property type="match status" value="2"/>
</dbReference>
<evidence type="ECO:0000259" key="1">
    <source>
        <dbReference type="Pfam" id="PF13556"/>
    </source>
</evidence>
<dbReference type="AlphaFoldDB" id="G2G3M2"/>
<evidence type="ECO:0000313" key="3">
    <source>
        <dbReference type="Proteomes" id="UP000004217"/>
    </source>
</evidence>
<gene>
    <name evidence="2" type="ORF">SZN_00365</name>
</gene>
<organism evidence="2 3">
    <name type="scientific">Streptomyces zinciresistens K42</name>
    <dbReference type="NCBI Taxonomy" id="700597"/>
    <lineage>
        <taxon>Bacteria</taxon>
        <taxon>Bacillati</taxon>
        <taxon>Actinomycetota</taxon>
        <taxon>Actinomycetes</taxon>
        <taxon>Kitasatosporales</taxon>
        <taxon>Streptomycetaceae</taxon>
        <taxon>Streptomyces</taxon>
    </lineage>
</organism>
<dbReference type="Pfam" id="PF13556">
    <property type="entry name" value="HTH_30"/>
    <property type="match status" value="1"/>
</dbReference>
<proteinExistence type="predicted"/>
<dbReference type="RefSeq" id="WP_007490440.1">
    <property type="nucleotide sequence ID" value="NZ_AGBF01000001.1"/>
</dbReference>
<keyword evidence="3" id="KW-1185">Reference proteome</keyword>
<dbReference type="InterPro" id="IPR025736">
    <property type="entry name" value="PucR_C-HTH_dom"/>
</dbReference>
<dbReference type="PANTHER" id="PTHR33744:SF1">
    <property type="entry name" value="DNA-BINDING TRANSCRIPTIONAL ACTIVATOR ADER"/>
    <property type="match status" value="1"/>
</dbReference>
<name>G2G3M2_9ACTN</name>
<accession>G2G3M2</accession>
<dbReference type="OrthoDB" id="3905579at2"/>
<evidence type="ECO:0000313" key="2">
    <source>
        <dbReference type="EMBL" id="EGX61768.1"/>
    </source>
</evidence>
<dbReference type="Proteomes" id="UP000004217">
    <property type="component" value="Unassembled WGS sequence"/>
</dbReference>
<comment type="caution">
    <text evidence="2">The sequence shown here is derived from an EMBL/GenBank/DDBJ whole genome shotgun (WGS) entry which is preliminary data.</text>
</comment>
<dbReference type="InterPro" id="IPR051448">
    <property type="entry name" value="CdaR-like_regulators"/>
</dbReference>
<reference evidence="2 3" key="1">
    <citation type="submission" date="2011-08" db="EMBL/GenBank/DDBJ databases">
        <authorList>
            <person name="Lin Y."/>
            <person name="Hao X."/>
            <person name="Johnstone L."/>
            <person name="Miller S.J."/>
            <person name="Wei G."/>
            <person name="Rensing C."/>
        </authorList>
    </citation>
    <scope>NUCLEOTIDE SEQUENCE [LARGE SCALE GENOMIC DNA]</scope>
    <source>
        <strain evidence="2 3">K42</strain>
    </source>
</reference>
<dbReference type="InterPro" id="IPR042070">
    <property type="entry name" value="PucR_C-HTH_sf"/>
</dbReference>
<protein>
    <recommendedName>
        <fullName evidence="1">PucR C-terminal helix-turn-helix domain-containing protein</fullName>
    </recommendedName>
</protein>
<dbReference type="EMBL" id="AGBF01000001">
    <property type="protein sequence ID" value="EGX61768.1"/>
    <property type="molecule type" value="Genomic_DNA"/>
</dbReference>
<dbReference type="PANTHER" id="PTHR33744">
    <property type="entry name" value="CARBOHYDRATE DIACID REGULATOR"/>
    <property type="match status" value="1"/>
</dbReference>
<dbReference type="PATRIC" id="fig|700597.3.peg.68"/>